<sequence length="1662" mass="185297">MRASVAESQLTSSVTPVQNGMTGDADLLKNSQMNESFNMMVAWDRFIKHCRVGLNGALFAMSKKRKESHTLFFVHNLVDFFQLAAIALPTVEVIDFEFPEPVQKLADVFAISHFDKQLADWLGVFPLFITCLVVAALEIANFLYVGYAWASNEFNHLWAIMLLRQCMSVLAGVLYIPIVSILSNIFTCNGIDNETMCAALLPVTIVLLAGFITISLIVSVSLFDPSPTSPNPSAMAHSRITTFKLFVRTVYAILFSILSKSTDNLEQRRLAWSGVNVSASLILAYLFTWYQPFNQQLVTYTRAMLSNLLLWFATSAFIHILSDGSRITVDLAIGLVVVPVMTTLLIELRKLSVLLKPVSKCNNPFEVELKARIFLQKIDMVFPSDSNSNEGDRLLQNGEQSLARTRVARVADRANIASGWYLEAAKKFTDSSILAIFHAHMLLDLMPERVPLIRRAILLAEQRGIPADFSFIVFRSKRLLNEGGKEDALSYVRQEKYMKEALSFDRRCLVQLLDFWQELSVKRPNFRKVRDMAQSIAFTSAEAHKRYVNLLEVAPKSVRAHELFGGFMQDVMNDSSAANAFNLKAKRLESQRLNSRKNNRDDSKLLDSDSEGVGMIVFKVGLGTSQAEFGEITAINVTSSMLLLESSQNMVGADVSKYLLPTTRKYLMESVYSFYDAGKDKWCNETLHTFLRTCIGTLVPATVQFRPQFVEADLNVHMIFASPQTSDGYQNSSFVVVDAHQAVIGFSQEAAILFPDQFDISQTKKAFQDMGDDPSAQNAAAGLMLSDVVLNGEKTLLRHPQQFSDKKKKASASLVPVEYDGRNLHCLNIDLPPPTRLERRGSHASIASAEDGKYMSKISPASLALLATQTAQVDEENKVEVWMRHWKCGATGDSYFQIFCLSNDNDDDDSMHDSDQFGVDEAMSIGSAGAVSAADKEEYGPTGKTASPRSPAGLGLRNTLVNENFKSRRSVASSGAASATSTEFRKSKAKMVRSLLSQSWKSGMDPTLRRLRSSYIRVSILVLGVAFFEFWKASSFIETFHEDVTALNGAGLRRFCVVAIAYAVRSLMLINEGILSSDLEAGFRNDLVIWATKLKDLDRVIFEKRAALGQELQTLYEQPVIDFVYMGNDEIHVDQLSCYDANLRISSEALQASHRNLSEFVSTDPTMFPLVANLGAFSNSSVRHGLEWTTTAYVEFAQLEIAQVADEFFQASAITFVVVILLVLQTLYPLIGNGGKIETVKSEVLEVFAKIPKKVARDVLERYEVRLRNVHGEELHNTTRRARSNHPAGAPESSGADAGGQATGAENGKSKPEIQVPEALAPKKDQDGGRRTTRGGRKVAPLDGGKGNNEKGGSRMSLLRNPASLFNLRKVLIVLRMSAILILCFAYFFAMLYTIGQFERSYSGKPYEVNLAGFRRMKSRFTRHRLQEWLSGAYVTEPALFHPLQNTPDQVREILQELGSVHRQLLYGNASQNLEGTFREAEPNQDIMVMYTQNGCFKWPNADTMDDCLAFRDGILSTGLQSAFQQFYTAIEQVTYDTDVINEVASGELSRITALLADPELNLSFELEQKYLQVQFTTVIKAVGAELEQVVEQEKRLFLTFFVAFSVSTVLTYLLVIRQSLASLDVEVKRTRSLLLVIPEDVVDGLKHIQEFLLNQFGNLIK</sequence>
<feature type="transmembrane region" description="Helical" evidence="2">
    <location>
        <begin position="162"/>
        <end position="186"/>
    </location>
</feature>
<dbReference type="PANTHER" id="PTHR31600:SF2">
    <property type="entry name" value="GAMETE ENRICHED GENE 10 PROTEIN-RELATED"/>
    <property type="match status" value="1"/>
</dbReference>
<feature type="transmembrane region" description="Helical" evidence="2">
    <location>
        <begin position="198"/>
        <end position="220"/>
    </location>
</feature>
<name>A0ABP0HIN0_9DINO</name>
<feature type="region of interest" description="Disordered" evidence="1">
    <location>
        <begin position="1274"/>
        <end position="1355"/>
    </location>
</feature>
<feature type="region of interest" description="Disordered" evidence="1">
    <location>
        <begin position="933"/>
        <end position="956"/>
    </location>
</feature>
<evidence type="ECO:0000256" key="1">
    <source>
        <dbReference type="SAM" id="MobiDB-lite"/>
    </source>
</evidence>
<feature type="transmembrane region" description="Helical" evidence="2">
    <location>
        <begin position="1208"/>
        <end position="1231"/>
    </location>
</feature>
<gene>
    <name evidence="4" type="ORF">SCF082_LOCUS1496</name>
</gene>
<feature type="transmembrane region" description="Helical" evidence="2">
    <location>
        <begin position="241"/>
        <end position="258"/>
    </location>
</feature>
<dbReference type="InterPro" id="IPR052994">
    <property type="entry name" value="Tiny_macrocysts_regulators"/>
</dbReference>
<feature type="domain" description="TmcB/TmcC TPR repeats" evidence="3">
    <location>
        <begin position="481"/>
        <end position="592"/>
    </location>
</feature>
<dbReference type="Proteomes" id="UP001642464">
    <property type="component" value="Unassembled WGS sequence"/>
</dbReference>
<evidence type="ECO:0000313" key="4">
    <source>
        <dbReference type="EMBL" id="CAK8988700.1"/>
    </source>
</evidence>
<feature type="transmembrane region" description="Helical" evidence="2">
    <location>
        <begin position="327"/>
        <end position="346"/>
    </location>
</feature>
<feature type="transmembrane region" description="Helical" evidence="2">
    <location>
        <begin position="270"/>
        <end position="290"/>
    </location>
</feature>
<keyword evidence="5" id="KW-1185">Reference proteome</keyword>
<reference evidence="4 5" key="1">
    <citation type="submission" date="2024-02" db="EMBL/GenBank/DDBJ databases">
        <authorList>
            <person name="Chen Y."/>
            <person name="Shah S."/>
            <person name="Dougan E. K."/>
            <person name="Thang M."/>
            <person name="Chan C."/>
        </authorList>
    </citation>
    <scope>NUCLEOTIDE SEQUENCE [LARGE SCALE GENOMIC DNA]</scope>
</reference>
<accession>A0ABP0HIN0</accession>
<feature type="transmembrane region" description="Helical" evidence="2">
    <location>
        <begin position="302"/>
        <end position="321"/>
    </location>
</feature>
<evidence type="ECO:0000259" key="3">
    <source>
        <dbReference type="Pfam" id="PF25474"/>
    </source>
</evidence>
<dbReference type="EMBL" id="CAXAMM010000732">
    <property type="protein sequence ID" value="CAK8988700.1"/>
    <property type="molecule type" value="Genomic_DNA"/>
</dbReference>
<proteinExistence type="predicted"/>
<feature type="transmembrane region" description="Helical" evidence="2">
    <location>
        <begin position="124"/>
        <end position="150"/>
    </location>
</feature>
<dbReference type="InterPro" id="IPR057352">
    <property type="entry name" value="TPR_TmcB/C"/>
</dbReference>
<feature type="transmembrane region" description="Helical" evidence="2">
    <location>
        <begin position="1373"/>
        <end position="1395"/>
    </location>
</feature>
<evidence type="ECO:0000256" key="2">
    <source>
        <dbReference type="SAM" id="Phobius"/>
    </source>
</evidence>
<feature type="compositionally biased region" description="Basic and acidic residues" evidence="1">
    <location>
        <begin position="1321"/>
        <end position="1330"/>
    </location>
</feature>
<organism evidence="4 5">
    <name type="scientific">Durusdinium trenchii</name>
    <dbReference type="NCBI Taxonomy" id="1381693"/>
    <lineage>
        <taxon>Eukaryota</taxon>
        <taxon>Sar</taxon>
        <taxon>Alveolata</taxon>
        <taxon>Dinophyceae</taxon>
        <taxon>Suessiales</taxon>
        <taxon>Symbiodiniaceae</taxon>
        <taxon>Durusdinium</taxon>
    </lineage>
</organism>
<feature type="transmembrane region" description="Helical" evidence="2">
    <location>
        <begin position="1597"/>
        <end position="1616"/>
    </location>
</feature>
<keyword evidence="2" id="KW-0472">Membrane</keyword>
<dbReference type="Pfam" id="PF25474">
    <property type="entry name" value="TPR_TmcB"/>
    <property type="match status" value="1"/>
</dbReference>
<evidence type="ECO:0000313" key="5">
    <source>
        <dbReference type="Proteomes" id="UP001642464"/>
    </source>
</evidence>
<dbReference type="PANTHER" id="PTHR31600">
    <property type="entry name" value="TINY MACROCYSTS PROTEIN B-RELATED"/>
    <property type="match status" value="1"/>
</dbReference>
<keyword evidence="2" id="KW-1133">Transmembrane helix</keyword>
<comment type="caution">
    <text evidence="4">The sequence shown here is derived from an EMBL/GenBank/DDBJ whole genome shotgun (WGS) entry which is preliminary data.</text>
</comment>
<protein>
    <submittedName>
        <fullName evidence="4">Tiny macrocysts protein B (Gamete enriched gene 04 protein) (cAMP pathway regulator tmcB)</fullName>
    </submittedName>
</protein>
<keyword evidence="2" id="KW-0812">Transmembrane</keyword>